<dbReference type="PANTHER" id="PTHR48100:SF51">
    <property type="entry name" value="PHOSPHOGLYCERATE MUTASE"/>
    <property type="match status" value="1"/>
</dbReference>
<dbReference type="AlphaFoldDB" id="A0A0W8I396"/>
<dbReference type="GO" id="GO:0016791">
    <property type="term" value="F:phosphatase activity"/>
    <property type="evidence" value="ECO:0007669"/>
    <property type="project" value="TreeGrafter"/>
</dbReference>
<dbReference type="Pfam" id="PF00300">
    <property type="entry name" value="His_Phos_1"/>
    <property type="match status" value="1"/>
</dbReference>
<proteinExistence type="predicted"/>
<dbReference type="CDD" id="cd07067">
    <property type="entry name" value="HP_PGM_like"/>
    <property type="match status" value="1"/>
</dbReference>
<dbReference type="PANTHER" id="PTHR48100">
    <property type="entry name" value="BROAD-SPECIFICITY PHOSPHATASE YOR283W-RELATED"/>
    <property type="match status" value="1"/>
</dbReference>
<reference evidence="1 2" key="1">
    <citation type="submission" date="2015-12" db="EMBL/GenBank/DDBJ databases">
        <title>Serinicoccus chungangenesis strain CD08_5 genome sequencing and assembly.</title>
        <authorList>
            <person name="Chander A.M."/>
            <person name="Kaur G."/>
            <person name="Nair G.R."/>
            <person name="Dhawan D.K."/>
            <person name="Kochhar R.K."/>
            <person name="Mayilraj S."/>
            <person name="Bhadada S.K."/>
        </authorList>
    </citation>
    <scope>NUCLEOTIDE SEQUENCE [LARGE SCALE GENOMIC DNA]</scope>
    <source>
        <strain evidence="1 2">CD08_5</strain>
    </source>
</reference>
<dbReference type="InterPro" id="IPR029033">
    <property type="entry name" value="His_PPase_superfam"/>
</dbReference>
<dbReference type="GO" id="GO:0005737">
    <property type="term" value="C:cytoplasm"/>
    <property type="evidence" value="ECO:0007669"/>
    <property type="project" value="TreeGrafter"/>
</dbReference>
<dbReference type="STRING" id="767452.AVL62_07420"/>
<protein>
    <recommendedName>
        <fullName evidence="3">Fructose-2,6-bisphosphatase</fullName>
    </recommendedName>
</protein>
<dbReference type="SUPFAM" id="SSF53254">
    <property type="entry name" value="Phosphoglycerate mutase-like"/>
    <property type="match status" value="1"/>
</dbReference>
<dbReference type="Proteomes" id="UP000054837">
    <property type="component" value="Unassembled WGS sequence"/>
</dbReference>
<evidence type="ECO:0008006" key="3">
    <source>
        <dbReference type="Google" id="ProtNLM"/>
    </source>
</evidence>
<dbReference type="InterPro" id="IPR013078">
    <property type="entry name" value="His_Pase_superF_clade-1"/>
</dbReference>
<comment type="caution">
    <text evidence="1">The sequence shown here is derived from an EMBL/GenBank/DDBJ whole genome shotgun (WGS) entry which is preliminary data.</text>
</comment>
<dbReference type="InterPro" id="IPR050275">
    <property type="entry name" value="PGM_Phosphatase"/>
</dbReference>
<accession>A0A0W8I396</accession>
<dbReference type="SMART" id="SM00855">
    <property type="entry name" value="PGAM"/>
    <property type="match status" value="1"/>
</dbReference>
<dbReference type="Gene3D" id="3.40.50.1240">
    <property type="entry name" value="Phosphoglycerate mutase-like"/>
    <property type="match status" value="1"/>
</dbReference>
<gene>
    <name evidence="1" type="ORF">AVL62_07420</name>
</gene>
<keyword evidence="2" id="KW-1185">Reference proteome</keyword>
<evidence type="ECO:0000313" key="2">
    <source>
        <dbReference type="Proteomes" id="UP000054837"/>
    </source>
</evidence>
<name>A0A0W8I396_9MICO</name>
<evidence type="ECO:0000313" key="1">
    <source>
        <dbReference type="EMBL" id="KUG52002.1"/>
    </source>
</evidence>
<dbReference type="EMBL" id="LQBL01000031">
    <property type="protein sequence ID" value="KUG52002.1"/>
    <property type="molecule type" value="Genomic_DNA"/>
</dbReference>
<organism evidence="1 2">
    <name type="scientific">Serinicoccus chungangensis</name>
    <dbReference type="NCBI Taxonomy" id="767452"/>
    <lineage>
        <taxon>Bacteria</taxon>
        <taxon>Bacillati</taxon>
        <taxon>Actinomycetota</taxon>
        <taxon>Actinomycetes</taxon>
        <taxon>Micrococcales</taxon>
        <taxon>Ornithinimicrobiaceae</taxon>
        <taxon>Serinicoccus</taxon>
    </lineage>
</organism>
<sequence>MPPSEGTPRTLHDGTPVTLVHVVRHGEVHNPERVLYGRLPGYHLSDLGRRMAQATAKHLADRDVRRVVSSPLERARETAEPIAGAHGLEVDVDERFVESGNAFEGERVDRRMLADPRHWPLYVNPFRPSWGEPYAEIATRMRAGLDALRQQVKGYEGVVVSHQLPIWTLRRAVQGERLWHHPRRRRCSLASVTTVLFHGPLPVRVMYAEPAGHLLDAAVDVTGEAGEVTR</sequence>